<dbReference type="InterPro" id="IPR011051">
    <property type="entry name" value="RmlC_Cupin_sf"/>
</dbReference>
<dbReference type="Pfam" id="PF05523">
    <property type="entry name" value="FdtA"/>
    <property type="match status" value="1"/>
</dbReference>
<dbReference type="SUPFAM" id="SSF51182">
    <property type="entry name" value="RmlC-like cupins"/>
    <property type="match status" value="1"/>
</dbReference>
<proteinExistence type="predicted"/>
<gene>
    <name evidence="2" type="ORF">A2164_00150</name>
</gene>
<sequence>MPIQVVKTKPEFIDDRGFITRLIDQDKLKIRAVLYIKSKAGSIRGNHYHKTDYHYVYCLSGKFRYSEKDLRNTNPQLESVVLKPGDLVLSNPMVAHAMEFLEDSIFMAFTTEKREQRKYEQNTVRIKIVKNDEKCN</sequence>
<dbReference type="AlphaFoldDB" id="A0A1F5G5A5"/>
<protein>
    <recommendedName>
        <fullName evidence="1">Sugar 3,4-ketoisomerase QdtA cupin domain-containing protein</fullName>
    </recommendedName>
</protein>
<accession>A0A1F5G5A5</accession>
<dbReference type="InterPro" id="IPR014710">
    <property type="entry name" value="RmlC-like_jellyroll"/>
</dbReference>
<dbReference type="Proteomes" id="UP000176317">
    <property type="component" value="Unassembled WGS sequence"/>
</dbReference>
<dbReference type="CDD" id="cd02208">
    <property type="entry name" value="cupin_RmlC-like"/>
    <property type="match status" value="1"/>
</dbReference>
<feature type="domain" description="Sugar 3,4-ketoisomerase QdtA cupin" evidence="1">
    <location>
        <begin position="11"/>
        <end position="122"/>
    </location>
</feature>
<evidence type="ECO:0000313" key="2">
    <source>
        <dbReference type="EMBL" id="OGD87041.1"/>
    </source>
</evidence>
<reference evidence="2 3" key="1">
    <citation type="journal article" date="2016" name="Nat. Commun.">
        <title>Thousands of microbial genomes shed light on interconnected biogeochemical processes in an aquifer system.</title>
        <authorList>
            <person name="Anantharaman K."/>
            <person name="Brown C.T."/>
            <person name="Hug L.A."/>
            <person name="Sharon I."/>
            <person name="Castelle C.J."/>
            <person name="Probst A.J."/>
            <person name="Thomas B.C."/>
            <person name="Singh A."/>
            <person name="Wilkins M.J."/>
            <person name="Karaoz U."/>
            <person name="Brodie E.L."/>
            <person name="Williams K.H."/>
            <person name="Hubbard S.S."/>
            <person name="Banfield J.F."/>
        </authorList>
    </citation>
    <scope>NUCLEOTIDE SEQUENCE [LARGE SCALE GENOMIC DNA]</scope>
</reference>
<dbReference type="InterPro" id="IPR008894">
    <property type="entry name" value="QdtA_cupin_dom"/>
</dbReference>
<dbReference type="Gene3D" id="2.60.120.10">
    <property type="entry name" value="Jelly Rolls"/>
    <property type="match status" value="1"/>
</dbReference>
<organism evidence="2 3">
    <name type="scientific">Candidatus Curtissbacteria bacterium RBG_13_35_7</name>
    <dbReference type="NCBI Taxonomy" id="1797705"/>
    <lineage>
        <taxon>Bacteria</taxon>
        <taxon>Candidatus Curtissiibacteriota</taxon>
    </lineage>
</organism>
<dbReference type="EMBL" id="MFAT01000009">
    <property type="protein sequence ID" value="OGD87041.1"/>
    <property type="molecule type" value="Genomic_DNA"/>
</dbReference>
<name>A0A1F5G5A5_9BACT</name>
<comment type="caution">
    <text evidence="2">The sequence shown here is derived from an EMBL/GenBank/DDBJ whole genome shotgun (WGS) entry which is preliminary data.</text>
</comment>
<evidence type="ECO:0000313" key="3">
    <source>
        <dbReference type="Proteomes" id="UP000176317"/>
    </source>
</evidence>
<evidence type="ECO:0000259" key="1">
    <source>
        <dbReference type="Pfam" id="PF05523"/>
    </source>
</evidence>